<gene>
    <name evidence="1" type="ORF">BDN72DRAFT_906790</name>
</gene>
<dbReference type="Proteomes" id="UP000308600">
    <property type="component" value="Unassembled WGS sequence"/>
</dbReference>
<organism evidence="1 2">
    <name type="scientific">Pluteus cervinus</name>
    <dbReference type="NCBI Taxonomy" id="181527"/>
    <lineage>
        <taxon>Eukaryota</taxon>
        <taxon>Fungi</taxon>
        <taxon>Dikarya</taxon>
        <taxon>Basidiomycota</taxon>
        <taxon>Agaricomycotina</taxon>
        <taxon>Agaricomycetes</taxon>
        <taxon>Agaricomycetidae</taxon>
        <taxon>Agaricales</taxon>
        <taxon>Pluteineae</taxon>
        <taxon>Pluteaceae</taxon>
        <taxon>Pluteus</taxon>
    </lineage>
</organism>
<proteinExistence type="predicted"/>
<dbReference type="EMBL" id="ML209401">
    <property type="protein sequence ID" value="TFK58387.1"/>
    <property type="molecule type" value="Genomic_DNA"/>
</dbReference>
<accession>A0ACD3A0H7</accession>
<evidence type="ECO:0000313" key="2">
    <source>
        <dbReference type="Proteomes" id="UP000308600"/>
    </source>
</evidence>
<reference evidence="1 2" key="1">
    <citation type="journal article" date="2019" name="Nat. Ecol. Evol.">
        <title>Megaphylogeny resolves global patterns of mushroom evolution.</title>
        <authorList>
            <person name="Varga T."/>
            <person name="Krizsan K."/>
            <person name="Foldi C."/>
            <person name="Dima B."/>
            <person name="Sanchez-Garcia M."/>
            <person name="Sanchez-Ramirez S."/>
            <person name="Szollosi G.J."/>
            <person name="Szarkandi J.G."/>
            <person name="Papp V."/>
            <person name="Albert L."/>
            <person name="Andreopoulos W."/>
            <person name="Angelini C."/>
            <person name="Antonin V."/>
            <person name="Barry K.W."/>
            <person name="Bougher N.L."/>
            <person name="Buchanan P."/>
            <person name="Buyck B."/>
            <person name="Bense V."/>
            <person name="Catcheside P."/>
            <person name="Chovatia M."/>
            <person name="Cooper J."/>
            <person name="Damon W."/>
            <person name="Desjardin D."/>
            <person name="Finy P."/>
            <person name="Geml J."/>
            <person name="Haridas S."/>
            <person name="Hughes K."/>
            <person name="Justo A."/>
            <person name="Karasinski D."/>
            <person name="Kautmanova I."/>
            <person name="Kiss B."/>
            <person name="Kocsube S."/>
            <person name="Kotiranta H."/>
            <person name="LaButti K.M."/>
            <person name="Lechner B.E."/>
            <person name="Liimatainen K."/>
            <person name="Lipzen A."/>
            <person name="Lukacs Z."/>
            <person name="Mihaltcheva S."/>
            <person name="Morgado L.N."/>
            <person name="Niskanen T."/>
            <person name="Noordeloos M.E."/>
            <person name="Ohm R.A."/>
            <person name="Ortiz-Santana B."/>
            <person name="Ovrebo C."/>
            <person name="Racz N."/>
            <person name="Riley R."/>
            <person name="Savchenko A."/>
            <person name="Shiryaev A."/>
            <person name="Soop K."/>
            <person name="Spirin V."/>
            <person name="Szebenyi C."/>
            <person name="Tomsovsky M."/>
            <person name="Tulloss R.E."/>
            <person name="Uehling J."/>
            <person name="Grigoriev I.V."/>
            <person name="Vagvolgyi C."/>
            <person name="Papp T."/>
            <person name="Martin F.M."/>
            <person name="Miettinen O."/>
            <person name="Hibbett D.S."/>
            <person name="Nagy L.G."/>
        </authorList>
    </citation>
    <scope>NUCLEOTIDE SEQUENCE [LARGE SCALE GENOMIC DNA]</scope>
    <source>
        <strain evidence="1 2">NL-1719</strain>
    </source>
</reference>
<keyword evidence="2" id="KW-1185">Reference proteome</keyword>
<protein>
    <submittedName>
        <fullName evidence="1">Uncharacterized protein</fullName>
    </submittedName>
</protein>
<evidence type="ECO:0000313" key="1">
    <source>
        <dbReference type="EMBL" id="TFK58387.1"/>
    </source>
</evidence>
<sequence>MAQKKLRAQLGLGAASKKGEWDHLAAYIDQSMRASIDTSPESMPPITHQQPSFDNLVNLITQNKRDYFFGESRIKALRTYLSKRINSKRHNSRRKLDRSGRGISSGRGARSGLAPQTPPSLSDPVHDTPPEPAEQLDISPPRDCILAPQTTPSMDSVHHTLPESAEQSRILPPRDFVHVPHAVTIPASSTPAHLDFASTQQEGGVSRLIPSCSDGHLHLQTVKKEEDIVVPLPSGFRRYFYEPAVKKEEIVDE</sequence>
<name>A0ACD3A0H7_9AGAR</name>